<reference evidence="2" key="1">
    <citation type="submission" date="2022-03" db="EMBL/GenBank/DDBJ databases">
        <authorList>
            <person name="Lindestad O."/>
        </authorList>
    </citation>
    <scope>NUCLEOTIDE SEQUENCE</scope>
</reference>
<name>A0A8S4R600_9NEOP</name>
<comment type="caution">
    <text evidence="2">The sequence shown here is derived from an EMBL/GenBank/DDBJ whole genome shotgun (WGS) entry which is preliminary data.</text>
</comment>
<dbReference type="OrthoDB" id="7689696at2759"/>
<dbReference type="Proteomes" id="UP000838756">
    <property type="component" value="Unassembled WGS sequence"/>
</dbReference>
<accession>A0A8S4R600</accession>
<dbReference type="AlphaFoldDB" id="A0A8S4R600"/>
<dbReference type="EMBL" id="CAKXAJ010024828">
    <property type="protein sequence ID" value="CAH2230818.1"/>
    <property type="molecule type" value="Genomic_DNA"/>
</dbReference>
<feature type="region of interest" description="Disordered" evidence="1">
    <location>
        <begin position="133"/>
        <end position="189"/>
    </location>
</feature>
<organism evidence="2 3">
    <name type="scientific">Pararge aegeria aegeria</name>
    <dbReference type="NCBI Taxonomy" id="348720"/>
    <lineage>
        <taxon>Eukaryota</taxon>
        <taxon>Metazoa</taxon>
        <taxon>Ecdysozoa</taxon>
        <taxon>Arthropoda</taxon>
        <taxon>Hexapoda</taxon>
        <taxon>Insecta</taxon>
        <taxon>Pterygota</taxon>
        <taxon>Neoptera</taxon>
        <taxon>Endopterygota</taxon>
        <taxon>Lepidoptera</taxon>
        <taxon>Glossata</taxon>
        <taxon>Ditrysia</taxon>
        <taxon>Papilionoidea</taxon>
        <taxon>Nymphalidae</taxon>
        <taxon>Satyrinae</taxon>
        <taxon>Satyrini</taxon>
        <taxon>Parargina</taxon>
        <taxon>Pararge</taxon>
    </lineage>
</organism>
<evidence type="ECO:0000313" key="2">
    <source>
        <dbReference type="EMBL" id="CAH2230818.1"/>
    </source>
</evidence>
<protein>
    <submittedName>
        <fullName evidence="2">Jg15279 protein</fullName>
    </submittedName>
</protein>
<feature type="compositionally biased region" description="Basic and acidic residues" evidence="1">
    <location>
        <begin position="51"/>
        <end position="78"/>
    </location>
</feature>
<evidence type="ECO:0000313" key="3">
    <source>
        <dbReference type="Proteomes" id="UP000838756"/>
    </source>
</evidence>
<feature type="region of interest" description="Disordered" evidence="1">
    <location>
        <begin position="51"/>
        <end position="111"/>
    </location>
</feature>
<keyword evidence="3" id="KW-1185">Reference proteome</keyword>
<feature type="compositionally biased region" description="Basic and acidic residues" evidence="1">
    <location>
        <begin position="154"/>
        <end position="166"/>
    </location>
</feature>
<proteinExistence type="predicted"/>
<gene>
    <name evidence="2" type="primary">jg15279</name>
    <name evidence="2" type="ORF">PAEG_LOCUS9920</name>
</gene>
<feature type="compositionally biased region" description="Basic and acidic residues" evidence="1">
    <location>
        <begin position="88"/>
        <end position="107"/>
    </location>
</feature>
<evidence type="ECO:0000256" key="1">
    <source>
        <dbReference type="SAM" id="MobiDB-lite"/>
    </source>
</evidence>
<sequence>MQKVRSFPSSKKGNNAGKVLTLLKETHKKVDLINNLLIMWGVKKIEQNSRERIGTEQNSRERNGTEKDRTADNRKELNITEQNRIGQKRRDRDRTGQNRTEQSRTEQKTSVLNRNGYHQVEKENLYGPAPALDRPIKGRPPPRELFQSCPPARQRGDTNGDIDDARPIGFDNINAHAGDAGSNTDIART</sequence>